<dbReference type="Gene3D" id="3.40.50.2000">
    <property type="entry name" value="Glycogen Phosphorylase B"/>
    <property type="match status" value="2"/>
</dbReference>
<feature type="domain" description="Glycosyl transferase family 1" evidence="1">
    <location>
        <begin position="186"/>
        <end position="349"/>
    </location>
</feature>
<sequence length="374" mass="41502">MKVLLLYKDYYPVLGGIENHIRLLARGLREEGIDARVLVTNTGPATIRQAIDGVPVAKTGRQAHLLSTPISLPFFTELRRQMATVDLVHLHTPYPPAELAQLLLGRGRPAVITYHSDIVRQRRTGKLYAPLQRKLLRRAALVAVSSPAYIESSPFLRDIRKSCRVLHFGIETERFAETEQVRDDARRLRGQYADLPLLLFIGRLRHYKGVDVLIRAMHRIRARLLIIGTGPMQQAWQSLAQAENLADKVFFLGDASERECLAARYAADLFVLPSINRAEALGIVQLEAMACGMPVVCTELGTGTSYVNRNGVTGLVVAPNDPQALAAATNRLLVSPALRAKMGAEGRRRVREEFSFQSMISSTIAFYQEALGEG</sequence>
<name>A0A6B1D3S7_9CHLR</name>
<dbReference type="GO" id="GO:0016757">
    <property type="term" value="F:glycosyltransferase activity"/>
    <property type="evidence" value="ECO:0007669"/>
    <property type="project" value="InterPro"/>
</dbReference>
<reference evidence="3" key="1">
    <citation type="submission" date="2019-09" db="EMBL/GenBank/DDBJ databases">
        <title>Characterisation of the sponge microbiome using genome-centric metagenomics.</title>
        <authorList>
            <person name="Engelberts J.P."/>
            <person name="Robbins S.J."/>
            <person name="De Goeij J.M."/>
            <person name="Aranda M."/>
            <person name="Bell S.C."/>
            <person name="Webster N.S."/>
        </authorList>
    </citation>
    <scope>NUCLEOTIDE SEQUENCE</scope>
    <source>
        <strain evidence="3">SB0661_bin_32</strain>
    </source>
</reference>
<accession>A0A6B1D3S7</accession>
<dbReference type="InterPro" id="IPR028098">
    <property type="entry name" value="Glyco_trans_4-like_N"/>
</dbReference>
<protein>
    <submittedName>
        <fullName evidence="3">Glycosyltransferase</fullName>
    </submittedName>
</protein>
<organism evidence="3">
    <name type="scientific">Caldilineaceae bacterium SB0661_bin_32</name>
    <dbReference type="NCBI Taxonomy" id="2605255"/>
    <lineage>
        <taxon>Bacteria</taxon>
        <taxon>Bacillati</taxon>
        <taxon>Chloroflexota</taxon>
        <taxon>Caldilineae</taxon>
        <taxon>Caldilineales</taxon>
        <taxon>Caldilineaceae</taxon>
    </lineage>
</organism>
<comment type="caution">
    <text evidence="3">The sequence shown here is derived from an EMBL/GenBank/DDBJ whole genome shotgun (WGS) entry which is preliminary data.</text>
</comment>
<gene>
    <name evidence="3" type="ORF">F4X14_04595</name>
</gene>
<evidence type="ECO:0000313" key="3">
    <source>
        <dbReference type="EMBL" id="MYC94228.1"/>
    </source>
</evidence>
<proteinExistence type="predicted"/>
<dbReference type="InterPro" id="IPR001296">
    <property type="entry name" value="Glyco_trans_1"/>
</dbReference>
<dbReference type="EMBL" id="VXMH01000021">
    <property type="protein sequence ID" value="MYC94228.1"/>
    <property type="molecule type" value="Genomic_DNA"/>
</dbReference>
<dbReference type="AlphaFoldDB" id="A0A6B1D3S7"/>
<dbReference type="PANTHER" id="PTHR45947">
    <property type="entry name" value="SULFOQUINOVOSYL TRANSFERASE SQD2"/>
    <property type="match status" value="1"/>
</dbReference>
<evidence type="ECO:0000259" key="2">
    <source>
        <dbReference type="Pfam" id="PF13439"/>
    </source>
</evidence>
<dbReference type="SUPFAM" id="SSF53756">
    <property type="entry name" value="UDP-Glycosyltransferase/glycogen phosphorylase"/>
    <property type="match status" value="1"/>
</dbReference>
<keyword evidence="3" id="KW-0808">Transferase</keyword>
<dbReference type="InterPro" id="IPR050194">
    <property type="entry name" value="Glycosyltransferase_grp1"/>
</dbReference>
<evidence type="ECO:0000259" key="1">
    <source>
        <dbReference type="Pfam" id="PF00534"/>
    </source>
</evidence>
<dbReference type="Pfam" id="PF00534">
    <property type="entry name" value="Glycos_transf_1"/>
    <property type="match status" value="1"/>
</dbReference>
<dbReference type="Pfam" id="PF13439">
    <property type="entry name" value="Glyco_transf_4"/>
    <property type="match status" value="1"/>
</dbReference>
<feature type="domain" description="Glycosyltransferase subfamily 4-like N-terminal" evidence="2">
    <location>
        <begin position="15"/>
        <end position="174"/>
    </location>
</feature>
<dbReference type="PANTHER" id="PTHR45947:SF3">
    <property type="entry name" value="SULFOQUINOVOSYL TRANSFERASE SQD2"/>
    <property type="match status" value="1"/>
</dbReference>